<keyword evidence="3" id="KW-0479">Metal-binding</keyword>
<protein>
    <recommendedName>
        <fullName evidence="8">Xylanolytic transcriptional activator regulatory domain-containing protein</fullName>
    </recommendedName>
</protein>
<keyword evidence="10" id="KW-1185">Reference proteome</keyword>
<evidence type="ECO:0000256" key="1">
    <source>
        <dbReference type="ARBA" id="ARBA00001971"/>
    </source>
</evidence>
<dbReference type="GeneID" id="90000345"/>
<keyword evidence="7" id="KW-0539">Nucleus</keyword>
<accession>A0ABR0RIN0</accession>
<dbReference type="CDD" id="cd11041">
    <property type="entry name" value="CYP503A1-like"/>
    <property type="match status" value="1"/>
</dbReference>
<evidence type="ECO:0000313" key="10">
    <source>
        <dbReference type="Proteomes" id="UP001334248"/>
    </source>
</evidence>
<keyword evidence="4" id="KW-0560">Oxidoreductase</keyword>
<evidence type="ECO:0000256" key="3">
    <source>
        <dbReference type="ARBA" id="ARBA00022723"/>
    </source>
</evidence>
<dbReference type="InterPro" id="IPR002403">
    <property type="entry name" value="Cyt_P450_E_grp-IV"/>
</dbReference>
<comment type="similarity">
    <text evidence="2">Belongs to the cytochrome P450 family.</text>
</comment>
<dbReference type="InterPro" id="IPR007219">
    <property type="entry name" value="XnlR_reg_dom"/>
</dbReference>
<comment type="cofactor">
    <cofactor evidence="1">
        <name>heme</name>
        <dbReference type="ChEBI" id="CHEBI:30413"/>
    </cofactor>
</comment>
<evidence type="ECO:0000256" key="7">
    <source>
        <dbReference type="ARBA" id="ARBA00023242"/>
    </source>
</evidence>
<gene>
    <name evidence="9" type="ORF">PMZ80_006896</name>
</gene>
<evidence type="ECO:0000259" key="8">
    <source>
        <dbReference type="Pfam" id="PF04082"/>
    </source>
</evidence>
<sequence length="974" mass="111061">MHDQSPGNTLHQPLARQFEAVPLFVDSLGDSQLPDELYDTASELRHQDDFARKKRSHLQSTFRIYDSMPEVLAHMQRLLPGPSDCIALIQLYFQYFENCTRVLHRGTAWTQFRAYLNDALVHSQRQVCLPLLFSVVSIASSLGISTKCDNPKLHGQDNGIGAYHLIRNYLDLLTTKHWRGLSTIQLATLTLKYQKSSPLSAVEQWQWSGCVLRQAMAADLHNPRAVAAGIFETELRTRIWLTILELDLTFSIASNMPANCPMWQFEAPLNVDDGLLWPGMTAPPESKDLDEWTDAICQHVLARSFNDRLAAYSLVSTRKLPPYNTILQQTRQLEHIIHDLPQIFRLVSITQNASDTPPHRLLAKMELDFLLRRPLNACYAPYAADMPPDDRYKEARILWIQGTSFSICFQDLFDPKYPSLDLSQPDGLWDFYYNMYSWDVHMYFLSNCLELQRLRKTPAYDGDLVSPSYQGHTVHASVKVAGWNIEGITKSLEDTIDPLARRIGRHGSDFQQVVRWTTVIGSLRYAKKDEIFKIRLSHHDIVMLPPKLINEVKNLPEDTVSFSREIYERFNGRWTGVGKISEGFVQTIGRDLTRHTGRVISDMVSEFGDYIMPVELGNSKDWVAFAALPKCLRIVALITGRSFIGLPSSRDERWVQLIISHTRQAFGAGVELWRYPSWIRNIIAPFTKCIRDVRANQKLTEDIVRPRVEERVELLQNLKSGQAKPDDPLQWLMNNTPEKATDIAFQAKQQLGLSLASIHTTGNLLTQCFLDLAAYSEYQQILRKEILEVLEEQGSNNITKQTITKLRKLDSFVREVQRFAPSSLVSVNRLITAPEGITLTNGFHLPHGAFIATPAGQVAMDRDLWEHPTKFDGLRFDKLRSIPGNENKYQFVTTNTEHILFGYGTHACPGRFFASNEIKIVLMYMVLNYDLRLEGGQDRPPNRHMGIQVAPDPTAKVEARKRANDAMLVATKET</sequence>
<organism evidence="9 10">
    <name type="scientific">Knufia obscura</name>
    <dbReference type="NCBI Taxonomy" id="1635080"/>
    <lineage>
        <taxon>Eukaryota</taxon>
        <taxon>Fungi</taxon>
        <taxon>Dikarya</taxon>
        <taxon>Ascomycota</taxon>
        <taxon>Pezizomycotina</taxon>
        <taxon>Eurotiomycetes</taxon>
        <taxon>Chaetothyriomycetidae</taxon>
        <taxon>Chaetothyriales</taxon>
        <taxon>Trichomeriaceae</taxon>
        <taxon>Knufia</taxon>
    </lineage>
</organism>
<feature type="domain" description="Xylanolytic transcriptional activator regulatory" evidence="8">
    <location>
        <begin position="89"/>
        <end position="286"/>
    </location>
</feature>
<keyword evidence="6" id="KW-0503">Monooxygenase</keyword>
<dbReference type="PANTHER" id="PTHR46206:SF6">
    <property type="entry name" value="CYTOCHROME P450 MONOOXYGENASE AN1598-RELATED"/>
    <property type="match status" value="1"/>
</dbReference>
<dbReference type="InterPro" id="IPR036396">
    <property type="entry name" value="Cyt_P450_sf"/>
</dbReference>
<dbReference type="Pfam" id="PF00067">
    <property type="entry name" value="p450"/>
    <property type="match status" value="1"/>
</dbReference>
<reference evidence="9 10" key="1">
    <citation type="journal article" date="2023" name="Res Sq">
        <title>Genomic and morphological characterization of Knufia obscura isolated from the Mars 2020 spacecraft assembly facility.</title>
        <authorList>
            <person name="Chander A.M."/>
            <person name="Teixeira M.M."/>
            <person name="Singh N.K."/>
            <person name="Williams M.P."/>
            <person name="Parker C.W."/>
            <person name="Leo P."/>
            <person name="Stajich J.E."/>
            <person name="Torok T."/>
            <person name="Tighe S."/>
            <person name="Mason C.E."/>
            <person name="Venkateswaran K."/>
        </authorList>
    </citation>
    <scope>NUCLEOTIDE SEQUENCE [LARGE SCALE GENOMIC DNA]</scope>
    <source>
        <strain evidence="9 10">CCFEE 5817</strain>
    </source>
</reference>
<evidence type="ECO:0000313" key="9">
    <source>
        <dbReference type="EMBL" id="KAK5940481.1"/>
    </source>
</evidence>
<comment type="caution">
    <text evidence="9">The sequence shown here is derived from an EMBL/GenBank/DDBJ whole genome shotgun (WGS) entry which is preliminary data.</text>
</comment>
<dbReference type="PROSITE" id="PS00086">
    <property type="entry name" value="CYTOCHROME_P450"/>
    <property type="match status" value="1"/>
</dbReference>
<dbReference type="PANTHER" id="PTHR46206">
    <property type="entry name" value="CYTOCHROME P450"/>
    <property type="match status" value="1"/>
</dbReference>
<evidence type="ECO:0000256" key="6">
    <source>
        <dbReference type="ARBA" id="ARBA00023033"/>
    </source>
</evidence>
<evidence type="ECO:0000256" key="4">
    <source>
        <dbReference type="ARBA" id="ARBA00023002"/>
    </source>
</evidence>
<dbReference type="PRINTS" id="PR00465">
    <property type="entry name" value="EP450IV"/>
</dbReference>
<dbReference type="InterPro" id="IPR017972">
    <property type="entry name" value="Cyt_P450_CS"/>
</dbReference>
<dbReference type="Gene3D" id="1.10.630.10">
    <property type="entry name" value="Cytochrome P450"/>
    <property type="match status" value="1"/>
</dbReference>
<dbReference type="EMBL" id="JAVHJV010000008">
    <property type="protein sequence ID" value="KAK5940481.1"/>
    <property type="molecule type" value="Genomic_DNA"/>
</dbReference>
<dbReference type="InterPro" id="IPR001128">
    <property type="entry name" value="Cyt_P450"/>
</dbReference>
<dbReference type="Pfam" id="PF04082">
    <property type="entry name" value="Fungal_trans"/>
    <property type="match status" value="1"/>
</dbReference>
<dbReference type="CDD" id="cd12148">
    <property type="entry name" value="fungal_TF_MHR"/>
    <property type="match status" value="1"/>
</dbReference>
<keyword evidence="5" id="KW-0408">Iron</keyword>
<evidence type="ECO:0000256" key="5">
    <source>
        <dbReference type="ARBA" id="ARBA00023004"/>
    </source>
</evidence>
<dbReference type="Proteomes" id="UP001334248">
    <property type="component" value="Unassembled WGS sequence"/>
</dbReference>
<dbReference type="RefSeq" id="XP_064728571.1">
    <property type="nucleotide sequence ID" value="XM_064875306.1"/>
</dbReference>
<name>A0ABR0RIN0_9EURO</name>
<evidence type="ECO:0000256" key="2">
    <source>
        <dbReference type="ARBA" id="ARBA00010617"/>
    </source>
</evidence>
<dbReference type="SUPFAM" id="SSF48264">
    <property type="entry name" value="Cytochrome P450"/>
    <property type="match status" value="1"/>
</dbReference>
<proteinExistence type="inferred from homology"/>